<dbReference type="AlphaFoldDB" id="A0A7S8HGQ2"/>
<feature type="transmembrane region" description="Helical" evidence="8">
    <location>
        <begin position="79"/>
        <end position="99"/>
    </location>
</feature>
<keyword evidence="7 10" id="KW-0407">Ion channel</keyword>
<name>A0A7S8HGQ2_9BACI</name>
<dbReference type="RefSeq" id="WP_239672489.1">
    <property type="nucleotide sequence ID" value="NZ_CP049742.1"/>
</dbReference>
<feature type="domain" description="Potassium channel" evidence="9">
    <location>
        <begin position="115"/>
        <end position="184"/>
    </location>
</feature>
<dbReference type="Pfam" id="PF07885">
    <property type="entry name" value="Ion_trans_2"/>
    <property type="match status" value="1"/>
</dbReference>
<gene>
    <name evidence="10" type="ORF">G8O30_13015</name>
</gene>
<evidence type="ECO:0000256" key="1">
    <source>
        <dbReference type="ARBA" id="ARBA00004141"/>
    </source>
</evidence>
<feature type="transmembrane region" description="Helical" evidence="8">
    <location>
        <begin position="161"/>
        <end position="186"/>
    </location>
</feature>
<organism evidence="10 11">
    <name type="scientific">Mangrovibacillus cuniculi</name>
    <dbReference type="NCBI Taxonomy" id="2593652"/>
    <lineage>
        <taxon>Bacteria</taxon>
        <taxon>Bacillati</taxon>
        <taxon>Bacillota</taxon>
        <taxon>Bacilli</taxon>
        <taxon>Bacillales</taxon>
        <taxon>Bacillaceae</taxon>
        <taxon>Mangrovibacillus</taxon>
    </lineage>
</organism>
<feature type="transmembrane region" description="Helical" evidence="8">
    <location>
        <begin position="105"/>
        <end position="125"/>
    </location>
</feature>
<keyword evidence="3 8" id="KW-0812">Transmembrane</keyword>
<keyword evidence="2" id="KW-0813">Transport</keyword>
<evidence type="ECO:0000256" key="8">
    <source>
        <dbReference type="SAM" id="Phobius"/>
    </source>
</evidence>
<dbReference type="Proteomes" id="UP000593626">
    <property type="component" value="Chromosome"/>
</dbReference>
<keyword evidence="4 8" id="KW-1133">Transmembrane helix</keyword>
<dbReference type="PANTHER" id="PTHR11537">
    <property type="entry name" value="VOLTAGE-GATED POTASSIUM CHANNEL"/>
    <property type="match status" value="1"/>
</dbReference>
<evidence type="ECO:0000256" key="2">
    <source>
        <dbReference type="ARBA" id="ARBA00022448"/>
    </source>
</evidence>
<reference evidence="10 11" key="1">
    <citation type="submission" date="2019-07" db="EMBL/GenBank/DDBJ databases">
        <title>Genome sequence of 2 isolates from Red Sea Mangroves.</title>
        <authorList>
            <person name="Sefrji F."/>
            <person name="Michoud G."/>
            <person name="Merlino G."/>
            <person name="Daffonchio D."/>
        </authorList>
    </citation>
    <scope>NUCLEOTIDE SEQUENCE [LARGE SCALE GENOMIC DNA]</scope>
    <source>
        <strain evidence="10 11">R1DC41</strain>
    </source>
</reference>
<evidence type="ECO:0000313" key="11">
    <source>
        <dbReference type="Proteomes" id="UP000593626"/>
    </source>
</evidence>
<dbReference type="SUPFAM" id="SSF81324">
    <property type="entry name" value="Voltage-gated potassium channels"/>
    <property type="match status" value="1"/>
</dbReference>
<keyword evidence="11" id="KW-1185">Reference proteome</keyword>
<dbReference type="InterPro" id="IPR013099">
    <property type="entry name" value="K_chnl_dom"/>
</dbReference>
<dbReference type="Gene3D" id="1.10.287.70">
    <property type="match status" value="1"/>
</dbReference>
<evidence type="ECO:0000259" key="9">
    <source>
        <dbReference type="Pfam" id="PF07885"/>
    </source>
</evidence>
<proteinExistence type="predicted"/>
<sequence>MTYESLMFILIITSVVLSFSEDPALQLFDNFVYGLLVIDFAVRFFKSPNKRKFIKQHPLEIIALIPFDALFKAARLARLFMIFRLFGLGSRFITPLFSILQTNGLGRILLLTCMMIFLIPIPILYFEPNISTYEDAIWWAIVTTTTVGYGDISPSSPVGRVLAVILMFLGIGIIGTFTSAVSGYFLQQPESKQEKVSDILKHIEKMDSLTDYEADFLQKAIDAKRFSSIEKNKEHIE</sequence>
<evidence type="ECO:0000256" key="4">
    <source>
        <dbReference type="ARBA" id="ARBA00022989"/>
    </source>
</evidence>
<evidence type="ECO:0000313" key="10">
    <source>
        <dbReference type="EMBL" id="QPC47811.1"/>
    </source>
</evidence>
<evidence type="ECO:0000256" key="5">
    <source>
        <dbReference type="ARBA" id="ARBA00023065"/>
    </source>
</evidence>
<dbReference type="Gene3D" id="1.20.120.350">
    <property type="entry name" value="Voltage-gated potassium channels. Chain C"/>
    <property type="match status" value="1"/>
</dbReference>
<protein>
    <submittedName>
        <fullName evidence="10">Potassium channel family protein</fullName>
    </submittedName>
</protein>
<dbReference type="EMBL" id="CP049742">
    <property type="protein sequence ID" value="QPC47811.1"/>
    <property type="molecule type" value="Genomic_DNA"/>
</dbReference>
<dbReference type="PANTHER" id="PTHR11537:SF254">
    <property type="entry name" value="POTASSIUM VOLTAGE-GATED CHANNEL PROTEIN SHAB"/>
    <property type="match status" value="1"/>
</dbReference>
<evidence type="ECO:0000256" key="3">
    <source>
        <dbReference type="ARBA" id="ARBA00022692"/>
    </source>
</evidence>
<accession>A0A7S8HGQ2</accession>
<dbReference type="KEGG" id="mcui:G8O30_13015"/>
<comment type="subcellular location">
    <subcellularLocation>
        <location evidence="1">Membrane</location>
        <topology evidence="1">Multi-pass membrane protein</topology>
    </subcellularLocation>
</comment>
<keyword evidence="6 8" id="KW-0472">Membrane</keyword>
<dbReference type="InterPro" id="IPR027359">
    <property type="entry name" value="Volt_channel_dom_sf"/>
</dbReference>
<dbReference type="GO" id="GO:0005249">
    <property type="term" value="F:voltage-gated potassium channel activity"/>
    <property type="evidence" value="ECO:0007669"/>
    <property type="project" value="InterPro"/>
</dbReference>
<dbReference type="GO" id="GO:0008076">
    <property type="term" value="C:voltage-gated potassium channel complex"/>
    <property type="evidence" value="ECO:0007669"/>
    <property type="project" value="InterPro"/>
</dbReference>
<dbReference type="GO" id="GO:0001508">
    <property type="term" value="P:action potential"/>
    <property type="evidence" value="ECO:0007669"/>
    <property type="project" value="TreeGrafter"/>
</dbReference>
<keyword evidence="5" id="KW-0406">Ion transport</keyword>
<evidence type="ECO:0000256" key="6">
    <source>
        <dbReference type="ARBA" id="ARBA00023136"/>
    </source>
</evidence>
<dbReference type="InterPro" id="IPR028325">
    <property type="entry name" value="VG_K_chnl"/>
</dbReference>
<evidence type="ECO:0000256" key="7">
    <source>
        <dbReference type="ARBA" id="ARBA00023303"/>
    </source>
</evidence>